<gene>
    <name evidence="6" type="ORF">CH376_22345</name>
    <name evidence="5" type="ORF">CH380_16470</name>
</gene>
<name>A0A2M9YL25_9LEPT</name>
<dbReference type="PRINTS" id="PR00778">
    <property type="entry name" value="HTHARSR"/>
</dbReference>
<evidence type="ECO:0000256" key="3">
    <source>
        <dbReference type="ARBA" id="ARBA00023163"/>
    </source>
</evidence>
<dbReference type="CDD" id="cd00090">
    <property type="entry name" value="HTH_ARSR"/>
    <property type="match status" value="1"/>
</dbReference>
<proteinExistence type="predicted"/>
<dbReference type="Proteomes" id="UP000232188">
    <property type="component" value="Unassembled WGS sequence"/>
</dbReference>
<accession>A0A2M9YL25</accession>
<dbReference type="InterPro" id="IPR036388">
    <property type="entry name" value="WH-like_DNA-bd_sf"/>
</dbReference>
<evidence type="ECO:0000256" key="2">
    <source>
        <dbReference type="ARBA" id="ARBA00023125"/>
    </source>
</evidence>
<feature type="domain" description="HTH arsR-type" evidence="4">
    <location>
        <begin position="24"/>
        <end position="119"/>
    </location>
</feature>
<evidence type="ECO:0000256" key="1">
    <source>
        <dbReference type="ARBA" id="ARBA00023015"/>
    </source>
</evidence>
<evidence type="ECO:0000313" key="6">
    <source>
        <dbReference type="EMBL" id="PJZ59690.1"/>
    </source>
</evidence>
<dbReference type="InterPro" id="IPR051011">
    <property type="entry name" value="Metal_resp_trans_reg"/>
</dbReference>
<dbReference type="EMBL" id="NPDU01000104">
    <property type="protein sequence ID" value="PJZ59690.1"/>
    <property type="molecule type" value="Genomic_DNA"/>
</dbReference>
<dbReference type="SMART" id="SM00418">
    <property type="entry name" value="HTH_ARSR"/>
    <property type="match status" value="1"/>
</dbReference>
<evidence type="ECO:0000313" key="8">
    <source>
        <dbReference type="Proteomes" id="UP000232188"/>
    </source>
</evidence>
<dbReference type="InterPro" id="IPR001845">
    <property type="entry name" value="HTH_ArsR_DNA-bd_dom"/>
</dbReference>
<evidence type="ECO:0000313" key="5">
    <source>
        <dbReference type="EMBL" id="PJZ52246.1"/>
    </source>
</evidence>
<dbReference type="InterPro" id="IPR011991">
    <property type="entry name" value="ArsR-like_HTH"/>
</dbReference>
<dbReference type="GO" id="GO:0003700">
    <property type="term" value="F:DNA-binding transcription factor activity"/>
    <property type="evidence" value="ECO:0007669"/>
    <property type="project" value="InterPro"/>
</dbReference>
<keyword evidence="3" id="KW-0804">Transcription</keyword>
<dbReference type="InterPro" id="IPR036390">
    <property type="entry name" value="WH_DNA-bd_sf"/>
</dbReference>
<dbReference type="PROSITE" id="PS50987">
    <property type="entry name" value="HTH_ARSR_2"/>
    <property type="match status" value="1"/>
</dbReference>
<dbReference type="SUPFAM" id="SSF46785">
    <property type="entry name" value="Winged helix' DNA-binding domain"/>
    <property type="match status" value="1"/>
</dbReference>
<dbReference type="NCBIfam" id="NF033788">
    <property type="entry name" value="HTH_metalloreg"/>
    <property type="match status" value="1"/>
</dbReference>
<dbReference type="AlphaFoldDB" id="A0A2M9YL25"/>
<keyword evidence="2" id="KW-0238">DNA-binding</keyword>
<organism evidence="5 8">
    <name type="scientific">Leptospira adleri</name>
    <dbReference type="NCBI Taxonomy" id="2023186"/>
    <lineage>
        <taxon>Bacteria</taxon>
        <taxon>Pseudomonadati</taxon>
        <taxon>Spirochaetota</taxon>
        <taxon>Spirochaetia</taxon>
        <taxon>Leptospirales</taxon>
        <taxon>Leptospiraceae</taxon>
        <taxon>Leptospira</taxon>
    </lineage>
</organism>
<dbReference type="GO" id="GO:0003677">
    <property type="term" value="F:DNA binding"/>
    <property type="evidence" value="ECO:0007669"/>
    <property type="project" value="UniProtKB-KW"/>
</dbReference>
<dbReference type="PANTHER" id="PTHR43132:SF2">
    <property type="entry name" value="ARSENICAL RESISTANCE OPERON REPRESSOR ARSR-RELATED"/>
    <property type="match status" value="1"/>
</dbReference>
<dbReference type="EMBL" id="NPDV01000015">
    <property type="protein sequence ID" value="PJZ52246.1"/>
    <property type="molecule type" value="Genomic_DNA"/>
</dbReference>
<comment type="caution">
    <text evidence="5">The sequence shown here is derived from an EMBL/GenBank/DDBJ whole genome shotgun (WGS) entry which is preliminary data.</text>
</comment>
<protein>
    <recommendedName>
        <fullName evidence="4">HTH arsR-type domain-containing protein</fullName>
    </recommendedName>
</protein>
<keyword evidence="1" id="KW-0805">Transcription regulation</keyword>
<reference evidence="7 8" key="1">
    <citation type="submission" date="2017-07" db="EMBL/GenBank/DDBJ databases">
        <title>Leptospira spp. isolated from tropical soils.</title>
        <authorList>
            <person name="Thibeaux R."/>
            <person name="Iraola G."/>
            <person name="Ferres I."/>
            <person name="Bierque E."/>
            <person name="Girault D."/>
            <person name="Soupe-Gilbert M.-E."/>
            <person name="Picardeau M."/>
            <person name="Goarant C."/>
        </authorList>
    </citation>
    <scope>NUCLEOTIDE SEQUENCE [LARGE SCALE GENOMIC DNA]</scope>
    <source>
        <strain evidence="5 8">FH2-B-C1</strain>
        <strain evidence="6 7">FH2-B-D1</strain>
    </source>
</reference>
<dbReference type="Proteomes" id="UP000232149">
    <property type="component" value="Unassembled WGS sequence"/>
</dbReference>
<dbReference type="Pfam" id="PF01022">
    <property type="entry name" value="HTH_5"/>
    <property type="match status" value="1"/>
</dbReference>
<dbReference type="PANTHER" id="PTHR43132">
    <property type="entry name" value="ARSENICAL RESISTANCE OPERON REPRESSOR ARSR-RELATED"/>
    <property type="match status" value="1"/>
</dbReference>
<evidence type="ECO:0000259" key="4">
    <source>
        <dbReference type="PROSITE" id="PS50987"/>
    </source>
</evidence>
<keyword evidence="7" id="KW-1185">Reference proteome</keyword>
<dbReference type="Gene3D" id="1.10.10.10">
    <property type="entry name" value="Winged helix-like DNA-binding domain superfamily/Winged helix DNA-binding domain"/>
    <property type="match status" value="1"/>
</dbReference>
<sequence length="119" mass="13732">MKYFSFSVYNKEYIVNYRYIDMKKNQGLDSEVQEFLSALASETRQNLLVSFTDGKEKTVGELVEISGLGQSTISTHLNQLRKGGILLRRKLGKEVYYKPNREKILEHLSKLNGYLRGCC</sequence>
<evidence type="ECO:0000313" key="7">
    <source>
        <dbReference type="Proteomes" id="UP000232149"/>
    </source>
</evidence>